<feature type="region of interest" description="Disordered" evidence="4">
    <location>
        <begin position="211"/>
        <end position="253"/>
    </location>
</feature>
<dbReference type="InterPro" id="IPR034035">
    <property type="entry name" value="Astacin-like_dom"/>
</dbReference>
<keyword evidence="2 3" id="KW-0479">Metal-binding</keyword>
<dbReference type="SMART" id="SM00235">
    <property type="entry name" value="ZnMc"/>
    <property type="match status" value="1"/>
</dbReference>
<feature type="binding site" evidence="2">
    <location>
        <position position="622"/>
    </location>
    <ligand>
        <name>Zn(2+)</name>
        <dbReference type="ChEBI" id="CHEBI:29105"/>
        <note>catalytic</note>
    </ligand>
</feature>
<dbReference type="EC" id="3.4.24.-" evidence="3"/>
<comment type="cofactor">
    <cofactor evidence="2 3">
        <name>Zn(2+)</name>
        <dbReference type="ChEBI" id="CHEBI:29105"/>
    </cofactor>
    <text evidence="2 3">Binds 1 zinc ion per subunit.</text>
</comment>
<reference evidence="6 7" key="1">
    <citation type="submission" date="2015-12" db="EMBL/GenBank/DDBJ databases">
        <title>Draft genome of the nematode, Onchocerca flexuosa.</title>
        <authorList>
            <person name="Mitreva M."/>
        </authorList>
    </citation>
    <scope>NUCLEOTIDE SEQUENCE [LARGE SCALE GENOMIC DNA]</scope>
    <source>
        <strain evidence="6">Red Deer</strain>
    </source>
</reference>
<dbReference type="GO" id="GO:0006508">
    <property type="term" value="P:proteolysis"/>
    <property type="evidence" value="ECO:0007669"/>
    <property type="project" value="UniProtKB-KW"/>
</dbReference>
<feature type="active site" evidence="2">
    <location>
        <position position="619"/>
    </location>
</feature>
<feature type="domain" description="Peptidase M12A" evidence="5">
    <location>
        <begin position="524"/>
        <end position="721"/>
    </location>
</feature>
<feature type="region of interest" description="Disordered" evidence="4">
    <location>
        <begin position="336"/>
        <end position="357"/>
    </location>
</feature>
<dbReference type="GO" id="GO:0004222">
    <property type="term" value="F:metalloendopeptidase activity"/>
    <property type="evidence" value="ECO:0007669"/>
    <property type="project" value="UniProtKB-UniRule"/>
</dbReference>
<evidence type="ECO:0000256" key="1">
    <source>
        <dbReference type="ARBA" id="ARBA00023157"/>
    </source>
</evidence>
<name>A0A238BYZ9_9BILA</name>
<keyword evidence="1" id="KW-1015">Disulfide bond</keyword>
<dbReference type="Gene3D" id="3.40.390.10">
    <property type="entry name" value="Collagenase (Catalytic Domain)"/>
    <property type="match status" value="1"/>
</dbReference>
<feature type="compositionally biased region" description="Low complexity" evidence="4">
    <location>
        <begin position="221"/>
        <end position="233"/>
    </location>
</feature>
<evidence type="ECO:0000259" key="5">
    <source>
        <dbReference type="PROSITE" id="PS51864"/>
    </source>
</evidence>
<feature type="binding site" evidence="2">
    <location>
        <position position="618"/>
    </location>
    <ligand>
        <name>Zn(2+)</name>
        <dbReference type="ChEBI" id="CHEBI:29105"/>
        <note>catalytic</note>
    </ligand>
</feature>
<dbReference type="InterPro" id="IPR024079">
    <property type="entry name" value="MetalloPept_cat_dom_sf"/>
</dbReference>
<gene>
    <name evidence="6" type="ORF">X798_02551</name>
</gene>
<dbReference type="PANTHER" id="PTHR10127:SF810">
    <property type="entry name" value="ZINC METALLOPROTEINASE NAS-38"/>
    <property type="match status" value="1"/>
</dbReference>
<dbReference type="CDD" id="cd04280">
    <property type="entry name" value="ZnMc_astacin_like"/>
    <property type="match status" value="1"/>
</dbReference>
<feature type="compositionally biased region" description="Basic and acidic residues" evidence="4">
    <location>
        <begin position="241"/>
        <end position="252"/>
    </location>
</feature>
<evidence type="ECO:0000256" key="3">
    <source>
        <dbReference type="RuleBase" id="RU361183"/>
    </source>
</evidence>
<keyword evidence="7" id="KW-1185">Reference proteome</keyword>
<dbReference type="FunFam" id="3.40.390.10:FF:000083">
    <property type="entry name" value="Zinc metalloproteinase"/>
    <property type="match status" value="1"/>
</dbReference>
<dbReference type="EMBL" id="KZ269986">
    <property type="protein sequence ID" value="OZC10507.1"/>
    <property type="molecule type" value="Genomic_DNA"/>
</dbReference>
<dbReference type="SUPFAM" id="SSF55486">
    <property type="entry name" value="Metalloproteases ('zincins'), catalytic domain"/>
    <property type="match status" value="1"/>
</dbReference>
<dbReference type="PROSITE" id="PS51864">
    <property type="entry name" value="ASTACIN"/>
    <property type="match status" value="1"/>
</dbReference>
<keyword evidence="2 3" id="KW-0862">Zinc</keyword>
<evidence type="ECO:0000313" key="7">
    <source>
        <dbReference type="Proteomes" id="UP000242913"/>
    </source>
</evidence>
<organism evidence="6 7">
    <name type="scientific">Onchocerca flexuosa</name>
    <dbReference type="NCBI Taxonomy" id="387005"/>
    <lineage>
        <taxon>Eukaryota</taxon>
        <taxon>Metazoa</taxon>
        <taxon>Ecdysozoa</taxon>
        <taxon>Nematoda</taxon>
        <taxon>Chromadorea</taxon>
        <taxon>Rhabditida</taxon>
        <taxon>Spirurina</taxon>
        <taxon>Spiruromorpha</taxon>
        <taxon>Filarioidea</taxon>
        <taxon>Onchocercidae</taxon>
        <taxon>Onchocerca</taxon>
    </lineage>
</organism>
<dbReference type="OrthoDB" id="291007at2759"/>
<evidence type="ECO:0000256" key="2">
    <source>
        <dbReference type="PROSITE-ProRule" id="PRU01211"/>
    </source>
</evidence>
<comment type="caution">
    <text evidence="2">Lacks conserved residue(s) required for the propagation of feature annotation.</text>
</comment>
<dbReference type="InterPro" id="IPR001506">
    <property type="entry name" value="Peptidase_M12A"/>
</dbReference>
<feature type="binding site" evidence="2">
    <location>
        <position position="628"/>
    </location>
    <ligand>
        <name>Zn(2+)</name>
        <dbReference type="ChEBI" id="CHEBI:29105"/>
        <note>catalytic</note>
    </ligand>
</feature>
<dbReference type="Pfam" id="PF01400">
    <property type="entry name" value="Astacin"/>
    <property type="match status" value="1"/>
</dbReference>
<sequence length="804" mass="91677">MMQSQPTYTVDQDEPEKTEPTDYKFWCCQCNRNVIDDVTRINNNSALSNGDVVTRQPLPSNEINYVHNNLNFSNHVSETKTDFYERKHELDSDNEMETNMKRLKEESTNITSTILDNLISESRKMKSEEELTKCEQKEIKKLPNQQDSTGNEYNMKDIAISDANEGNFWKSIPINEETTNRNELYGKWTGDNYKEQAVHGNFDDSAIYDDKEESKETSDASDTSSISGQISESESFEEDSSQIKEPEIKPNDIEFLEDVDVAIDSEQDIGKSSKPTNNLTSFTHRKVSLNTIESDSLSMICIPDVDLVIKEEFEHKNVSKSEHDIDTVRQANKMYANDVSSSSSSDSEEASDTIMPSSSSGKIISIIEESEKIVVSTKKYKNNTEDEDALEDIEIYQRKTILITMKQVIIFPQLFIYFFVQSVEHYRTQKASRHTLDHIKQLITLNTKRQIGSLGDKAFADPIVLQQRDPEAKRHHNELSVNDPDEYYQGDVDLSEKQAELLSEHLKNEIVLKEKDDAIIRRKKSVGREPLYVRWNRKRPISYDFAESIPLRTREKIRAAIAMWEERTCIRFQENGPNVNRIEFFDGGGCSSFVGRTGGTQGISISTPGCDVIGIISHEIGHTLGIFHEQARLDQKNHIFINYNNIPFSRWNNFSPLSEYEADMFNLPYDTVMHYGPYGFAKDPYVPTITTRDKFQQYTIGQREGPSFLDYAAINAAYRCTEQCTDMHCNHNGYPNPNNCAKCLCPDGFAGSTCEFVQYTSCGALIKSGAIFLKSQAKFIVGTITPPSNFFSFLSKQVQHTLLP</sequence>
<keyword evidence="2 3" id="KW-0378">Hydrolase</keyword>
<keyword evidence="2 3" id="KW-0645">Protease</keyword>
<dbReference type="PANTHER" id="PTHR10127">
    <property type="entry name" value="DISCOIDIN, CUB, EGF, LAMININ , AND ZINC METALLOPROTEASE DOMAIN CONTAINING"/>
    <property type="match status" value="1"/>
</dbReference>
<dbReference type="AlphaFoldDB" id="A0A238BYZ9"/>
<dbReference type="Proteomes" id="UP000242913">
    <property type="component" value="Unassembled WGS sequence"/>
</dbReference>
<protein>
    <recommendedName>
        <fullName evidence="3">Metalloendopeptidase</fullName>
        <ecNumber evidence="3">3.4.24.-</ecNumber>
    </recommendedName>
</protein>
<evidence type="ECO:0000256" key="4">
    <source>
        <dbReference type="SAM" id="MobiDB-lite"/>
    </source>
</evidence>
<evidence type="ECO:0000313" key="6">
    <source>
        <dbReference type="EMBL" id="OZC10507.1"/>
    </source>
</evidence>
<dbReference type="InterPro" id="IPR006026">
    <property type="entry name" value="Peptidase_Metallo"/>
</dbReference>
<proteinExistence type="predicted"/>
<accession>A0A238BYZ9</accession>
<dbReference type="GO" id="GO:0008270">
    <property type="term" value="F:zinc ion binding"/>
    <property type="evidence" value="ECO:0007669"/>
    <property type="project" value="UniProtKB-UniRule"/>
</dbReference>
<keyword evidence="2 3" id="KW-0482">Metalloprotease</keyword>
<dbReference type="PRINTS" id="PR00480">
    <property type="entry name" value="ASTACIN"/>
</dbReference>